<dbReference type="SUPFAM" id="SSF54593">
    <property type="entry name" value="Glyoxalase/Bleomycin resistance protein/Dihydroxybiphenyl dioxygenase"/>
    <property type="match status" value="1"/>
</dbReference>
<accession>A0ABN1XQU6</accession>
<comment type="caution">
    <text evidence="2">The sequence shown here is derived from an EMBL/GenBank/DDBJ whole genome shotgun (WGS) entry which is preliminary data.</text>
</comment>
<name>A0ABN1XQU6_9PSEU</name>
<dbReference type="EMBL" id="BAAAJK010000007">
    <property type="protein sequence ID" value="GAA1387821.1"/>
    <property type="molecule type" value="Genomic_DNA"/>
</dbReference>
<dbReference type="PANTHER" id="PTHR36503">
    <property type="entry name" value="BLR2520 PROTEIN"/>
    <property type="match status" value="1"/>
</dbReference>
<evidence type="ECO:0000259" key="1">
    <source>
        <dbReference type="PROSITE" id="PS51819"/>
    </source>
</evidence>
<keyword evidence="3" id="KW-1185">Reference proteome</keyword>
<dbReference type="Pfam" id="PF22677">
    <property type="entry name" value="Ble-like_N"/>
    <property type="match status" value="1"/>
</dbReference>
<feature type="domain" description="VOC" evidence="1">
    <location>
        <begin position="3"/>
        <end position="128"/>
    </location>
</feature>
<dbReference type="PROSITE" id="PS51819">
    <property type="entry name" value="VOC"/>
    <property type="match status" value="1"/>
</dbReference>
<sequence>MPSSIFVNLPVADLAVATTFYSSLGFTLNEQFSDEQTASFVISDAIVVMVMVEKRFIEFTEQSGTADPGGAREVINALGVESRDEVDRLAEAGLAAGGTQGGKTQDHGFMYGRSVDDPDGHRWEFVWMDVSAMEG</sequence>
<evidence type="ECO:0000313" key="3">
    <source>
        <dbReference type="Proteomes" id="UP001501414"/>
    </source>
</evidence>
<dbReference type="PANTHER" id="PTHR36503:SF2">
    <property type="entry name" value="BLR2408 PROTEIN"/>
    <property type="match status" value="1"/>
</dbReference>
<gene>
    <name evidence="2" type="ORF">GCM10009613_24210</name>
</gene>
<dbReference type="Proteomes" id="UP001501414">
    <property type="component" value="Unassembled WGS sequence"/>
</dbReference>
<organism evidence="2 3">
    <name type="scientific">Pseudonocardia kongjuensis</name>
    <dbReference type="NCBI Taxonomy" id="102227"/>
    <lineage>
        <taxon>Bacteria</taxon>
        <taxon>Bacillati</taxon>
        <taxon>Actinomycetota</taxon>
        <taxon>Actinomycetes</taxon>
        <taxon>Pseudonocardiales</taxon>
        <taxon>Pseudonocardiaceae</taxon>
        <taxon>Pseudonocardia</taxon>
    </lineage>
</organism>
<dbReference type="InterPro" id="IPR029068">
    <property type="entry name" value="Glyas_Bleomycin-R_OHBP_Dase"/>
</dbReference>
<protein>
    <submittedName>
        <fullName evidence="2">VOC family protein</fullName>
    </submittedName>
</protein>
<reference evidence="2 3" key="1">
    <citation type="journal article" date="2019" name="Int. J. Syst. Evol. Microbiol.">
        <title>The Global Catalogue of Microorganisms (GCM) 10K type strain sequencing project: providing services to taxonomists for standard genome sequencing and annotation.</title>
        <authorList>
            <consortium name="The Broad Institute Genomics Platform"/>
            <consortium name="The Broad Institute Genome Sequencing Center for Infectious Disease"/>
            <person name="Wu L."/>
            <person name="Ma J."/>
        </authorList>
    </citation>
    <scope>NUCLEOTIDE SEQUENCE [LARGE SCALE GENOMIC DNA]</scope>
    <source>
        <strain evidence="2 3">JCM 11896</strain>
    </source>
</reference>
<dbReference type="RefSeq" id="WP_344021559.1">
    <property type="nucleotide sequence ID" value="NZ_BAAAJK010000007.1"/>
</dbReference>
<dbReference type="Gene3D" id="3.10.180.10">
    <property type="entry name" value="2,3-Dihydroxybiphenyl 1,2-Dioxygenase, domain 1"/>
    <property type="match status" value="1"/>
</dbReference>
<proteinExistence type="predicted"/>
<dbReference type="InterPro" id="IPR053863">
    <property type="entry name" value="Glyoxy/Ble-like_N"/>
</dbReference>
<dbReference type="InterPro" id="IPR037523">
    <property type="entry name" value="VOC_core"/>
</dbReference>
<evidence type="ECO:0000313" key="2">
    <source>
        <dbReference type="EMBL" id="GAA1387821.1"/>
    </source>
</evidence>